<protein>
    <submittedName>
        <fullName evidence="4">Serine O-acetyltransferase (Serine acetyltransferase)</fullName>
        <ecNumber evidence="4">2.3.1.30</ecNumber>
    </submittedName>
</protein>
<organism evidence="4 5">
    <name type="scientific">Bacillus cereus (strain ZK / E33L)</name>
    <dbReference type="NCBI Taxonomy" id="288681"/>
    <lineage>
        <taxon>Bacteria</taxon>
        <taxon>Bacillati</taxon>
        <taxon>Bacillota</taxon>
        <taxon>Bacilli</taxon>
        <taxon>Bacillales</taxon>
        <taxon>Bacillaceae</taxon>
        <taxon>Bacillus</taxon>
        <taxon>Bacillus cereus group</taxon>
    </lineage>
</organism>
<proteinExistence type="inferred from homology"/>
<keyword evidence="2 4" id="KW-0808">Transferase</keyword>
<dbReference type="SUPFAM" id="SSF51161">
    <property type="entry name" value="Trimeric LpxA-like enzymes"/>
    <property type="match status" value="1"/>
</dbReference>
<dbReference type="Pfam" id="PF14602">
    <property type="entry name" value="Hexapep_2"/>
    <property type="match status" value="2"/>
</dbReference>
<keyword evidence="3 4" id="KW-0012">Acyltransferase</keyword>
<dbReference type="InterPro" id="IPR045304">
    <property type="entry name" value="LbH_SAT"/>
</dbReference>
<comment type="similarity">
    <text evidence="1">Belongs to the transferase hexapeptide repeat family.</text>
</comment>
<evidence type="ECO:0000313" key="4">
    <source>
        <dbReference type="EMBL" id="AAU15302.1"/>
    </source>
</evidence>
<dbReference type="AlphaFoldDB" id="Q630X0"/>
<evidence type="ECO:0000256" key="1">
    <source>
        <dbReference type="ARBA" id="ARBA00007274"/>
    </source>
</evidence>
<evidence type="ECO:0000256" key="3">
    <source>
        <dbReference type="ARBA" id="ARBA00023315"/>
    </source>
</evidence>
<dbReference type="KEGG" id="bcz:BCE33L4978"/>
<dbReference type="GO" id="GO:0009001">
    <property type="term" value="F:serine O-acetyltransferase activity"/>
    <property type="evidence" value="ECO:0007669"/>
    <property type="project" value="UniProtKB-EC"/>
</dbReference>
<name>Q630X0_BACCZ</name>
<dbReference type="EMBL" id="CP000001">
    <property type="protein sequence ID" value="AAU15302.1"/>
    <property type="molecule type" value="Genomic_DNA"/>
</dbReference>
<dbReference type="Proteomes" id="UP000002612">
    <property type="component" value="Chromosome"/>
</dbReference>
<evidence type="ECO:0000313" key="5">
    <source>
        <dbReference type="Proteomes" id="UP000002612"/>
    </source>
</evidence>
<sequence>MGEKFHDWEISLENFYQLKVRCKILDETKKYSYYLYREGEVLEKTAYIKENTFSYNLQEPGMYRVRVFTRNAEEKKEVFTTKTLKFQGFNEIKTIQKEEKQVVILGVSKKTAAIKSILDKRNIRTYFADIDEKKWGRMFFGAEILGIHQLRKLGDFRLIILEEPSEGIKSMLQAIGINTYDFFDFECNSNNYVMKKMSSMSCIELYEIARFCYRNALQVGADFIKKYILFTYNSVIPYTAEIGRGTRLGYGGIGVVIHSHAKIGENCVIGQNVTIGAKGSKSIIGNNVYIAPGSKCIGGEIGDNVIVGANSVVTKDIPNNCVVAGVPAKVISNDISKYKSYFKK</sequence>
<gene>
    <name evidence="4" type="primary">sat</name>
    <name evidence="4" type="ordered locus">BCE33L4978</name>
</gene>
<reference evidence="5" key="1">
    <citation type="journal article" date="2006" name="J. Bacteriol.">
        <title>Pathogenomic sequence analysis of Bacillus cereus and Bacillus thuringiensis isolates closely related to Bacillus anthracis.</title>
        <authorList>
            <person name="Han C.S."/>
            <person name="Xie G."/>
            <person name="Challacombe J.F."/>
            <person name="Altherr M.R."/>
            <person name="Bhotika S.S."/>
            <person name="Brown N."/>
            <person name="Bruce D."/>
            <person name="Campbell C.S."/>
            <person name="Campbell M.L."/>
            <person name="Chen J."/>
            <person name="Chertkov O."/>
            <person name="Cleland C."/>
            <person name="Dimitrijevic M."/>
            <person name="Doggett N.A."/>
            <person name="Fawcett J.J."/>
            <person name="Glavina T."/>
            <person name="Goodwin L.A."/>
            <person name="Green L.D."/>
            <person name="Hill K.K."/>
            <person name="Hitchcock P."/>
            <person name="Jackson P.J."/>
            <person name="Keim P."/>
            <person name="Kewalramani A.R."/>
            <person name="Longmire J."/>
            <person name="Lucas S."/>
            <person name="Malfatti S."/>
            <person name="McMurry K."/>
            <person name="Meincke L.J."/>
            <person name="Misra M."/>
            <person name="Moseman B.L."/>
            <person name="Mundt M."/>
            <person name="Munk A.C."/>
            <person name="Okinaka R.T."/>
            <person name="Parson-Quintana B."/>
            <person name="Reilly L.P."/>
            <person name="Richardson P."/>
            <person name="Robinson D.L."/>
            <person name="Rubin E."/>
            <person name="Saunders E."/>
            <person name="Tapia R."/>
            <person name="Tesmer J.G."/>
            <person name="Thayer N."/>
            <person name="Thompson L.S."/>
            <person name="Tice H."/>
            <person name="Ticknor L.O."/>
            <person name="Wills P.L."/>
            <person name="Brettin T.S."/>
            <person name="Gilna P."/>
        </authorList>
    </citation>
    <scope>NUCLEOTIDE SEQUENCE [LARGE SCALE GENOMIC DNA]</scope>
    <source>
        <strain evidence="5">ZK / E33L</strain>
    </source>
</reference>
<dbReference type="InterPro" id="IPR001451">
    <property type="entry name" value="Hexapep"/>
</dbReference>
<evidence type="ECO:0000256" key="2">
    <source>
        <dbReference type="ARBA" id="ARBA00022679"/>
    </source>
</evidence>
<dbReference type="PANTHER" id="PTHR42811">
    <property type="entry name" value="SERINE ACETYLTRANSFERASE"/>
    <property type="match status" value="1"/>
</dbReference>
<dbReference type="EC" id="2.3.1.30" evidence="4"/>
<dbReference type="Gene3D" id="2.160.10.10">
    <property type="entry name" value="Hexapeptide repeat proteins"/>
    <property type="match status" value="1"/>
</dbReference>
<dbReference type="RefSeq" id="WP_000504039.1">
    <property type="nucleotide sequence ID" value="NC_006274.1"/>
</dbReference>
<dbReference type="PATRIC" id="fig|288681.22.peg.369"/>
<dbReference type="CDD" id="cd03354">
    <property type="entry name" value="LbH_SAT"/>
    <property type="match status" value="1"/>
</dbReference>
<dbReference type="InterPro" id="IPR011004">
    <property type="entry name" value="Trimer_LpxA-like_sf"/>
</dbReference>
<accession>Q630X0</accession>